<dbReference type="Gene3D" id="3.30.530.20">
    <property type="match status" value="1"/>
</dbReference>
<comment type="caution">
    <text evidence="2">The sequence shown here is derived from an EMBL/GenBank/DDBJ whole genome shotgun (WGS) entry which is preliminary data.</text>
</comment>
<feature type="transmembrane region" description="Helical" evidence="1">
    <location>
        <begin position="12"/>
        <end position="30"/>
    </location>
</feature>
<proteinExistence type="predicted"/>
<accession>A0A934SIF0</accession>
<protein>
    <recommendedName>
        <fullName evidence="4">Polyketide cyclase / dehydrase and lipid transport</fullName>
    </recommendedName>
</protein>
<evidence type="ECO:0000313" key="2">
    <source>
        <dbReference type="EMBL" id="MBK4215734.1"/>
    </source>
</evidence>
<dbReference type="SUPFAM" id="SSF55961">
    <property type="entry name" value="Bet v1-like"/>
    <property type="match status" value="1"/>
</dbReference>
<dbReference type="Proteomes" id="UP000640485">
    <property type="component" value="Unassembled WGS sequence"/>
</dbReference>
<dbReference type="InterPro" id="IPR023393">
    <property type="entry name" value="START-like_dom_sf"/>
</dbReference>
<dbReference type="AlphaFoldDB" id="A0A934SIF0"/>
<evidence type="ECO:0008006" key="4">
    <source>
        <dbReference type="Google" id="ProtNLM"/>
    </source>
</evidence>
<feature type="transmembrane region" description="Helical" evidence="1">
    <location>
        <begin position="69"/>
        <end position="88"/>
    </location>
</feature>
<dbReference type="RefSeq" id="WP_200685043.1">
    <property type="nucleotide sequence ID" value="NZ_JAEPRQ010000002.1"/>
</dbReference>
<keyword evidence="1" id="KW-0472">Membrane</keyword>
<keyword evidence="3" id="KW-1185">Reference proteome</keyword>
<evidence type="ECO:0000313" key="3">
    <source>
        <dbReference type="Proteomes" id="UP000640485"/>
    </source>
</evidence>
<name>A0A934SIF0_9RHOB</name>
<organism evidence="2 3">
    <name type="scientific">Paracoccus caeni</name>
    <dbReference type="NCBI Taxonomy" id="657651"/>
    <lineage>
        <taxon>Bacteria</taxon>
        <taxon>Pseudomonadati</taxon>
        <taxon>Pseudomonadota</taxon>
        <taxon>Alphaproteobacteria</taxon>
        <taxon>Rhodobacterales</taxon>
        <taxon>Paracoccaceae</taxon>
        <taxon>Paracoccus</taxon>
    </lineage>
</organism>
<feature type="transmembrane region" description="Helical" evidence="1">
    <location>
        <begin position="36"/>
        <end position="57"/>
    </location>
</feature>
<feature type="transmembrane region" description="Helical" evidence="1">
    <location>
        <begin position="94"/>
        <end position="116"/>
    </location>
</feature>
<gene>
    <name evidence="2" type="ORF">JJJ17_07340</name>
</gene>
<sequence length="321" mass="35744">MREVLKRLKLAIPIGLIYGILLYMLVWAGQHVDEGLPAIAGLVLFPTGVGSVVAAFYDPRAERRVLDSIFASWGVFFGILSITALFFGEGIVCIIMAIPIALPTLALGAYLTHAWVRNRGKRNLTPCIAVLPLLVLPVENMITWPNQITHVTSVVEIDAPADVVWRNTVDIPDIDPDQLGWTVSHSLMFIPKPLDARMQGSGVGAARELSWTRGVSFRERITEWEQDRRLSWGFEFDADSIPRGIDDHIRPDSDYLELVRGEYELTPLPSGGTQLSLTTWYRVQTPINGYLNLWGHMFLNDFHGIVLAEIDRRATAEAGAS</sequence>
<dbReference type="EMBL" id="JAEPRQ010000002">
    <property type="protein sequence ID" value="MBK4215734.1"/>
    <property type="molecule type" value="Genomic_DNA"/>
</dbReference>
<keyword evidence="1" id="KW-1133">Transmembrane helix</keyword>
<reference evidence="2" key="1">
    <citation type="submission" date="2021-01" db="EMBL/GenBank/DDBJ databases">
        <title>Paracoccus amoyensis sp. nov., isolated from the surface seawater along the coast of Xiamen Island, China.</title>
        <authorList>
            <person name="Lyu L."/>
        </authorList>
    </citation>
    <scope>NUCLEOTIDE SEQUENCE</scope>
    <source>
        <strain evidence="2">MJ17</strain>
    </source>
</reference>
<keyword evidence="1" id="KW-0812">Transmembrane</keyword>
<evidence type="ECO:0000256" key="1">
    <source>
        <dbReference type="SAM" id="Phobius"/>
    </source>
</evidence>